<dbReference type="PANTHER" id="PTHR10807:SF128">
    <property type="entry name" value="PHOSPHATIDYLINOSITOL-3,5-BISPHOSPHATE 3-PHOSPHATASE"/>
    <property type="match status" value="1"/>
</dbReference>
<evidence type="ECO:0000259" key="5">
    <source>
        <dbReference type="PROSITE" id="PS51339"/>
    </source>
</evidence>
<sequence length="764" mass="85520">MEHIKIAKVENVSVLHHGTPRPGTLHLTAHHLIFKQHTSPAPPQQHEASAPQLPPHEIWIAYPIIGGATRYSASAASPAHIRLRDRDFSFLQFRFQTDRECRDVFDSIRALSVVKGGVEKLYAYIYHPSPAERKFNGWAVYDAEREFRRQGVGTEQCKGWRFTKINQSYEFSPTYPATLVVPSSISDTTLGYAKQFRSRGRIPALTYIHRLNNCTITRCAQPMTGVRGNRSIQDEKLVAAIFSSSQPGACPTPPHLRSPSPLRSSGSPIPGNGEPTTAATLAPPGRVYGAQQHNLIVDARPTVNAYAMQMLGMGTEDMDKYMHTSEPPCTRIFLGIDNIHVMRESLQKVVEAIKDSDITPMPPNRELLHKSNWLKHIGLLLEGTATIVNRIAVEHAHVLLHCSDGWDRTSQLASLAQICLDPYFRTMEGFMVLVEKDWISFGHKFRDRSGILGHEKWFSERNSYASTAQEMDGAWDDDDDQGTPKRQNQGPAEGAAAFGQALVGQARNFFNAGQPSVEGDDTDLKIKAARAVEHPSTKPKEVSPMFHQFLDATYQLMIQYPTRFEYNERFLRRLLFHLYSCQYGNFLHNNDLERREGKVREKTHSVWTYFLSRRKMWLNEAYDKTADSAGREREINGGRVLFPKLGPGAVKWWAPLWGREDSEMNGAPPAPPVTISTPNSTTTTTAAPRNFTPPRPTVDDDGVDLELPPVQGPMPLPASTLNPVAAVTHLAEGMKSLAMDLPMGASLKRDRRNGDEEEQGTEMT</sequence>
<feature type="active site" description="Phosphocysteine intermediate" evidence="2">
    <location>
        <position position="402"/>
    </location>
</feature>
<dbReference type="InterPro" id="IPR011993">
    <property type="entry name" value="PH-like_dom_sf"/>
</dbReference>
<comment type="similarity">
    <text evidence="1">Belongs to the protein-tyrosine phosphatase family. Non-receptor class myotubularin subfamily.</text>
</comment>
<keyword evidence="7" id="KW-1185">Reference proteome</keyword>
<feature type="region of interest" description="Disordered" evidence="4">
    <location>
        <begin position="664"/>
        <end position="700"/>
    </location>
</feature>
<dbReference type="SUPFAM" id="SSF50729">
    <property type="entry name" value="PH domain-like"/>
    <property type="match status" value="1"/>
</dbReference>
<dbReference type="FunCoup" id="A0A4S2N675">
    <property type="interactions" value="386"/>
</dbReference>
<accession>A0A4S2N675</accession>
<evidence type="ECO:0000256" key="2">
    <source>
        <dbReference type="PIRSR" id="PIRSR630564-1"/>
    </source>
</evidence>
<feature type="region of interest" description="Disordered" evidence="4">
    <location>
        <begin position="741"/>
        <end position="764"/>
    </location>
</feature>
<feature type="domain" description="Myotubularin phosphatase" evidence="5">
    <location>
        <begin position="137"/>
        <end position="657"/>
    </location>
</feature>
<dbReference type="SUPFAM" id="SSF52799">
    <property type="entry name" value="(Phosphotyrosine protein) phosphatases II"/>
    <property type="match status" value="1"/>
</dbReference>
<dbReference type="PANTHER" id="PTHR10807">
    <property type="entry name" value="MYOTUBULARIN-RELATED"/>
    <property type="match status" value="1"/>
</dbReference>
<dbReference type="GO" id="GO:0004438">
    <property type="term" value="F:phosphatidylinositol-3-phosphate phosphatase activity"/>
    <property type="evidence" value="ECO:0007669"/>
    <property type="project" value="TreeGrafter"/>
</dbReference>
<evidence type="ECO:0000256" key="1">
    <source>
        <dbReference type="ARBA" id="ARBA00007471"/>
    </source>
</evidence>
<dbReference type="InterPro" id="IPR016130">
    <property type="entry name" value="Tyr_Pase_AS"/>
</dbReference>
<feature type="compositionally biased region" description="Low complexity" evidence="4">
    <location>
        <begin position="673"/>
        <end position="690"/>
    </location>
</feature>
<dbReference type="EMBL" id="ML220112">
    <property type="protein sequence ID" value="TGZ84737.1"/>
    <property type="molecule type" value="Genomic_DNA"/>
</dbReference>
<dbReference type="GO" id="GO:0005737">
    <property type="term" value="C:cytoplasm"/>
    <property type="evidence" value="ECO:0007669"/>
    <property type="project" value="TreeGrafter"/>
</dbReference>
<dbReference type="GO" id="GO:0016020">
    <property type="term" value="C:membrane"/>
    <property type="evidence" value="ECO:0007669"/>
    <property type="project" value="TreeGrafter"/>
</dbReference>
<dbReference type="InterPro" id="IPR048994">
    <property type="entry name" value="PH-GRAM_MTMR6-9"/>
</dbReference>
<protein>
    <submittedName>
        <fullName evidence="6">Phosphatases II</fullName>
    </submittedName>
</protein>
<feature type="compositionally biased region" description="Acidic residues" evidence="4">
    <location>
        <begin position="755"/>
        <end position="764"/>
    </location>
</feature>
<organism evidence="6 7">
    <name type="scientific">Ascodesmis nigricans</name>
    <dbReference type="NCBI Taxonomy" id="341454"/>
    <lineage>
        <taxon>Eukaryota</taxon>
        <taxon>Fungi</taxon>
        <taxon>Dikarya</taxon>
        <taxon>Ascomycota</taxon>
        <taxon>Pezizomycotina</taxon>
        <taxon>Pezizomycetes</taxon>
        <taxon>Pezizales</taxon>
        <taxon>Ascodesmidaceae</taxon>
        <taxon>Ascodesmis</taxon>
    </lineage>
</organism>
<dbReference type="GO" id="GO:0046856">
    <property type="term" value="P:phosphatidylinositol dephosphorylation"/>
    <property type="evidence" value="ECO:0007669"/>
    <property type="project" value="TreeGrafter"/>
</dbReference>
<feature type="compositionally biased region" description="Low complexity" evidence="4">
    <location>
        <begin position="257"/>
        <end position="271"/>
    </location>
</feature>
<dbReference type="Pfam" id="PF06602">
    <property type="entry name" value="Myotub-related"/>
    <property type="match status" value="1"/>
</dbReference>
<dbReference type="AlphaFoldDB" id="A0A4S2N675"/>
<dbReference type="STRING" id="341454.A0A4S2N675"/>
<name>A0A4S2N675_9PEZI</name>
<evidence type="ECO:0000256" key="3">
    <source>
        <dbReference type="PIRSR" id="PIRSR630564-2"/>
    </source>
</evidence>
<dbReference type="InParanoid" id="A0A4S2N675"/>
<feature type="region of interest" description="Disordered" evidence="4">
    <location>
        <begin position="471"/>
        <end position="493"/>
    </location>
</feature>
<evidence type="ECO:0000313" key="6">
    <source>
        <dbReference type="EMBL" id="TGZ84737.1"/>
    </source>
</evidence>
<evidence type="ECO:0000256" key="4">
    <source>
        <dbReference type="SAM" id="MobiDB-lite"/>
    </source>
</evidence>
<dbReference type="PROSITE" id="PS51339">
    <property type="entry name" value="PPASE_MYOTUBULARIN"/>
    <property type="match status" value="1"/>
</dbReference>
<dbReference type="Proteomes" id="UP000298138">
    <property type="component" value="Unassembled WGS sequence"/>
</dbReference>
<dbReference type="Pfam" id="PF21098">
    <property type="entry name" value="PH-GRAM_MTMR6-like"/>
    <property type="match status" value="1"/>
</dbReference>
<dbReference type="PROSITE" id="PS00383">
    <property type="entry name" value="TYR_PHOSPHATASE_1"/>
    <property type="match status" value="1"/>
</dbReference>
<dbReference type="InterPro" id="IPR029021">
    <property type="entry name" value="Prot-tyrosine_phosphatase-like"/>
</dbReference>
<reference evidence="6 7" key="1">
    <citation type="submission" date="2019-04" db="EMBL/GenBank/DDBJ databases">
        <title>Comparative genomics and transcriptomics to analyze fruiting body development in filamentous ascomycetes.</title>
        <authorList>
            <consortium name="DOE Joint Genome Institute"/>
            <person name="Lutkenhaus R."/>
            <person name="Traeger S."/>
            <person name="Breuer J."/>
            <person name="Kuo A."/>
            <person name="Lipzen A."/>
            <person name="Pangilinan J."/>
            <person name="Dilworth D."/>
            <person name="Sandor L."/>
            <person name="Poggeler S."/>
            <person name="Barry K."/>
            <person name="Grigoriev I.V."/>
            <person name="Nowrousian M."/>
        </authorList>
    </citation>
    <scope>NUCLEOTIDE SEQUENCE [LARGE SCALE GENOMIC DNA]</scope>
    <source>
        <strain evidence="6 7">CBS 389.68</strain>
    </source>
</reference>
<dbReference type="InterPro" id="IPR010569">
    <property type="entry name" value="Myotubularin-like_Pase_dom"/>
</dbReference>
<dbReference type="OrthoDB" id="271628at2759"/>
<gene>
    <name evidence="6" type="ORF">EX30DRAFT_376260</name>
</gene>
<evidence type="ECO:0000313" key="7">
    <source>
        <dbReference type="Proteomes" id="UP000298138"/>
    </source>
</evidence>
<proteinExistence type="inferred from homology"/>
<dbReference type="Gene3D" id="2.30.29.30">
    <property type="entry name" value="Pleckstrin-homology domain (PH domain)/Phosphotyrosine-binding domain (PTB)"/>
    <property type="match status" value="1"/>
</dbReference>
<feature type="binding site" evidence="3">
    <location>
        <begin position="402"/>
        <end position="408"/>
    </location>
    <ligand>
        <name>substrate</name>
    </ligand>
</feature>
<feature type="binding site" evidence="3">
    <location>
        <begin position="338"/>
        <end position="339"/>
    </location>
    <ligand>
        <name>substrate</name>
    </ligand>
</feature>
<feature type="region of interest" description="Disordered" evidence="4">
    <location>
        <begin position="246"/>
        <end position="279"/>
    </location>
</feature>
<dbReference type="InterPro" id="IPR030564">
    <property type="entry name" value="Myotubularin"/>
</dbReference>